<dbReference type="PANTHER" id="PTHR33332">
    <property type="entry name" value="REVERSE TRANSCRIPTASE DOMAIN-CONTAINING PROTEIN"/>
    <property type="match status" value="1"/>
</dbReference>
<evidence type="ECO:0008006" key="3">
    <source>
        <dbReference type="Google" id="ProtNLM"/>
    </source>
</evidence>
<gene>
    <name evidence="1" type="ORF">DUI87_08238</name>
</gene>
<name>A0A3M0KTM3_HIRRU</name>
<evidence type="ECO:0000313" key="1">
    <source>
        <dbReference type="EMBL" id="RMC16031.1"/>
    </source>
</evidence>
<proteinExistence type="predicted"/>
<reference evidence="1 2" key="1">
    <citation type="submission" date="2018-07" db="EMBL/GenBank/DDBJ databases">
        <title>A high quality draft genome assembly of the barn swallow (H. rustica rustica).</title>
        <authorList>
            <person name="Formenti G."/>
            <person name="Chiara M."/>
            <person name="Poveda L."/>
            <person name="Francoijs K.-J."/>
            <person name="Bonisoli-Alquati A."/>
            <person name="Canova L."/>
            <person name="Gianfranceschi L."/>
            <person name="Horner D.S."/>
            <person name="Saino N."/>
        </authorList>
    </citation>
    <scope>NUCLEOTIDE SEQUENCE [LARGE SCALE GENOMIC DNA]</scope>
    <source>
        <strain evidence="1">Chelidonia</strain>
        <tissue evidence="1">Blood</tissue>
    </source>
</reference>
<accession>A0A3M0KTM3</accession>
<protein>
    <recommendedName>
        <fullName evidence="3">Rna-directed dna polymerase from mobile element jockey-like</fullName>
    </recommendedName>
</protein>
<organism evidence="1 2">
    <name type="scientific">Hirundo rustica rustica</name>
    <dbReference type="NCBI Taxonomy" id="333673"/>
    <lineage>
        <taxon>Eukaryota</taxon>
        <taxon>Metazoa</taxon>
        <taxon>Chordata</taxon>
        <taxon>Craniata</taxon>
        <taxon>Vertebrata</taxon>
        <taxon>Euteleostomi</taxon>
        <taxon>Archelosauria</taxon>
        <taxon>Archosauria</taxon>
        <taxon>Dinosauria</taxon>
        <taxon>Saurischia</taxon>
        <taxon>Theropoda</taxon>
        <taxon>Coelurosauria</taxon>
        <taxon>Aves</taxon>
        <taxon>Neognathae</taxon>
        <taxon>Neoaves</taxon>
        <taxon>Telluraves</taxon>
        <taxon>Australaves</taxon>
        <taxon>Passeriformes</taxon>
        <taxon>Sylvioidea</taxon>
        <taxon>Hirundinidae</taxon>
        <taxon>Hirundo</taxon>
    </lineage>
</organism>
<dbReference type="Proteomes" id="UP000269221">
    <property type="component" value="Unassembled WGS sequence"/>
</dbReference>
<keyword evidence="2" id="KW-1185">Reference proteome</keyword>
<evidence type="ECO:0000313" key="2">
    <source>
        <dbReference type="Proteomes" id="UP000269221"/>
    </source>
</evidence>
<sequence>MDLWYSHSVNTELDGCLHSVSCSQWLNVEVKSRDEWCSSEVVLGPALFNNFVNNMDSEIKCTLSKFANGTKTCSAVDTLEGRYIVLGDLDRLENWASANLMKLNKAKCEVLQKY</sequence>
<dbReference type="AlphaFoldDB" id="A0A3M0KTM3"/>
<dbReference type="EMBL" id="QRBI01000104">
    <property type="protein sequence ID" value="RMC16031.1"/>
    <property type="molecule type" value="Genomic_DNA"/>
</dbReference>
<dbReference type="OrthoDB" id="9399766at2759"/>
<comment type="caution">
    <text evidence="1">The sequence shown here is derived from an EMBL/GenBank/DDBJ whole genome shotgun (WGS) entry which is preliminary data.</text>
</comment>